<keyword evidence="2" id="KW-1185">Reference proteome</keyword>
<dbReference type="Proteomes" id="UP000235916">
    <property type="component" value="Unassembled WGS sequence"/>
</dbReference>
<accession>A0A2N8KRC5</accession>
<dbReference type="AlphaFoldDB" id="A0A2N8KRC5"/>
<dbReference type="InterPro" id="IPR022064">
    <property type="entry name" value="DUF3619"/>
</dbReference>
<reference evidence="1 2" key="1">
    <citation type="submission" date="2018-01" db="EMBL/GenBank/DDBJ databases">
        <title>Draft genome sequence of Paucibacter aquatile CR182 isolated from freshwater of the Nakdong River.</title>
        <authorList>
            <person name="Choi A."/>
            <person name="Chung E.J."/>
        </authorList>
    </citation>
    <scope>NUCLEOTIDE SEQUENCE [LARGE SCALE GENOMIC DNA]</scope>
    <source>
        <strain evidence="1 2">CR182</strain>
    </source>
</reference>
<sequence length="150" mass="16305">MNTSKHSQFAQELDARVARFGLRVAAGLSERNQALPADVSERLRFAREQALLKARSARAAQSELAPSTQLVRNGASLALFGGKGSPRWLKFASLMPLFMLVLGLALIQHGQFYEQILAAAEVDTALLADNLPPSAYSDPGFSEFLSDEQD</sequence>
<dbReference type="EMBL" id="POSP01000004">
    <property type="protein sequence ID" value="PND35980.1"/>
    <property type="molecule type" value="Genomic_DNA"/>
</dbReference>
<organism evidence="1 2">
    <name type="scientific">Kinneretia aquatilis</name>
    <dbReference type="NCBI Taxonomy" id="2070761"/>
    <lineage>
        <taxon>Bacteria</taxon>
        <taxon>Pseudomonadati</taxon>
        <taxon>Pseudomonadota</taxon>
        <taxon>Betaproteobacteria</taxon>
        <taxon>Burkholderiales</taxon>
        <taxon>Sphaerotilaceae</taxon>
        <taxon>Roseateles</taxon>
    </lineage>
</organism>
<evidence type="ECO:0000313" key="1">
    <source>
        <dbReference type="EMBL" id="PND35980.1"/>
    </source>
</evidence>
<dbReference type="RefSeq" id="WP_102769759.1">
    <property type="nucleotide sequence ID" value="NZ_POSP01000004.1"/>
</dbReference>
<evidence type="ECO:0000313" key="2">
    <source>
        <dbReference type="Proteomes" id="UP000235916"/>
    </source>
</evidence>
<protein>
    <submittedName>
        <fullName evidence="1">DUF3619 domain-containing protein</fullName>
    </submittedName>
</protein>
<dbReference type="OrthoDB" id="8562153at2"/>
<gene>
    <name evidence="1" type="ORF">C1O66_19705</name>
</gene>
<name>A0A2N8KRC5_9BURK</name>
<comment type="caution">
    <text evidence="1">The sequence shown here is derived from an EMBL/GenBank/DDBJ whole genome shotgun (WGS) entry which is preliminary data.</text>
</comment>
<proteinExistence type="predicted"/>
<dbReference type="Pfam" id="PF12279">
    <property type="entry name" value="DUF3619"/>
    <property type="match status" value="1"/>
</dbReference>